<protein>
    <submittedName>
        <fullName evidence="2">Uncharacterized protein</fullName>
    </submittedName>
</protein>
<keyword evidence="1" id="KW-0812">Transmembrane</keyword>
<organism evidence="2 3">
    <name type="scientific">Nocardia salmonicida</name>
    <dbReference type="NCBI Taxonomy" id="53431"/>
    <lineage>
        <taxon>Bacteria</taxon>
        <taxon>Bacillati</taxon>
        <taxon>Actinomycetota</taxon>
        <taxon>Actinomycetes</taxon>
        <taxon>Mycobacteriales</taxon>
        <taxon>Nocardiaceae</taxon>
        <taxon>Nocardia</taxon>
    </lineage>
</organism>
<gene>
    <name evidence="2" type="ORF">OG308_28300</name>
</gene>
<accession>A0ABZ1N5A4</accession>
<proteinExistence type="predicted"/>
<dbReference type="EMBL" id="CP109527">
    <property type="protein sequence ID" value="WTY35170.1"/>
    <property type="molecule type" value="Genomic_DNA"/>
</dbReference>
<keyword evidence="3" id="KW-1185">Reference proteome</keyword>
<evidence type="ECO:0000256" key="1">
    <source>
        <dbReference type="SAM" id="Phobius"/>
    </source>
</evidence>
<feature type="transmembrane region" description="Helical" evidence="1">
    <location>
        <begin position="146"/>
        <end position="165"/>
    </location>
</feature>
<keyword evidence="1" id="KW-1133">Transmembrane helix</keyword>
<sequence>MIVSALFGLLALGHLALAWLGLSGIRAGGGRMLVLPTVLCVALAYDNSVIAMGNTVGVGRLLETLSWPRFALHAVLTPLLVLWARAAVDHAGVPAARRTAVRVGAIVLTAALIAIGIWHGVLGLVLEPKWWAGTLRYGYTDGSALGALPAIIAVLVVLAAGLVLWRRRRYSALAVAAATMTLVAGATPVVPVLGNAGELVLAAGLVSTGLWLRREFSGPAAANPHPRSGR</sequence>
<keyword evidence="1" id="KW-0472">Membrane</keyword>
<dbReference type="RefSeq" id="WP_405147486.1">
    <property type="nucleotide sequence ID" value="NZ_CP109527.1"/>
</dbReference>
<evidence type="ECO:0000313" key="3">
    <source>
        <dbReference type="Proteomes" id="UP001621418"/>
    </source>
</evidence>
<reference evidence="2 3" key="1">
    <citation type="submission" date="2022-10" db="EMBL/GenBank/DDBJ databases">
        <title>The complete genomes of actinobacterial strains from the NBC collection.</title>
        <authorList>
            <person name="Joergensen T.S."/>
            <person name="Alvarez Arevalo M."/>
            <person name="Sterndorff E.B."/>
            <person name="Faurdal D."/>
            <person name="Vuksanovic O."/>
            <person name="Mourched A.-S."/>
            <person name="Charusanti P."/>
            <person name="Shaw S."/>
            <person name="Blin K."/>
            <person name="Weber T."/>
        </authorList>
    </citation>
    <scope>NUCLEOTIDE SEQUENCE [LARGE SCALE GENOMIC DNA]</scope>
    <source>
        <strain evidence="2 3">NBC_01413</strain>
    </source>
</reference>
<feature type="transmembrane region" description="Helical" evidence="1">
    <location>
        <begin position="70"/>
        <end position="88"/>
    </location>
</feature>
<feature type="transmembrane region" description="Helical" evidence="1">
    <location>
        <begin position="172"/>
        <end position="190"/>
    </location>
</feature>
<evidence type="ECO:0000313" key="2">
    <source>
        <dbReference type="EMBL" id="WTY35170.1"/>
    </source>
</evidence>
<feature type="transmembrane region" description="Helical" evidence="1">
    <location>
        <begin position="100"/>
        <end position="126"/>
    </location>
</feature>
<dbReference type="Proteomes" id="UP001621418">
    <property type="component" value="Chromosome"/>
</dbReference>
<name>A0ABZ1N5A4_9NOCA</name>